<dbReference type="FunFam" id="1.10.8.60:FF:000013">
    <property type="entry name" value="DNA polymerase III subunit gamma/tau"/>
    <property type="match status" value="1"/>
</dbReference>
<reference evidence="19 20" key="1">
    <citation type="submission" date="2016-11" db="EMBL/GenBank/DDBJ databases">
        <title>Draft Genome Sequences of Nine Cyanobacterial Strains from Diverse Habitats.</title>
        <authorList>
            <person name="Zhu T."/>
            <person name="Hou S."/>
            <person name="Lu X."/>
            <person name="Hess W.R."/>
        </authorList>
    </citation>
    <scope>NUCLEOTIDE SEQUENCE [LARGE SCALE GENOMIC DNA]</scope>
    <source>
        <strain evidence="19 20">NIES-30</strain>
    </source>
</reference>
<evidence type="ECO:0000256" key="6">
    <source>
        <dbReference type="ARBA" id="ARBA00022723"/>
    </source>
</evidence>
<dbReference type="PANTHER" id="PTHR11669:SF0">
    <property type="entry name" value="PROTEIN STICHEL-LIKE 2"/>
    <property type="match status" value="1"/>
</dbReference>
<keyword evidence="7" id="KW-0547">Nucleotide-binding</keyword>
<dbReference type="PROSITE" id="PS50817">
    <property type="entry name" value="INTEIN_N_TER"/>
    <property type="match status" value="1"/>
</dbReference>
<sequence length="1086" mass="115336">MAYEPLHHKYRPQTFGALVGQDAIATTLTSALNQRRIAPAYLFCGPRGTGKTSSARILAKSLNCIAQDHPTPNPCGTCETCRSITNGSALDFIEIDAASNTGVDNIRELIERAQFAPVQCRYKVYVIDECLTGDSLVLTQDGLVRIDDPAIEGKQVLSYDDQIGVWEFKRVLRWLDQGTRDILEIQTTHRRIRCTGNHLIRTDQGWVAARDIKSGSKILSPAPVAAAPSSTELALIDDSGVSYEGTSLGATPKAKNLTALSLSLSKLNSCGQGANAAVAKSWVSQNSCSKKGKDSKAFKVIGKNTLTERGMGFGISEPSTLTNSSNHFLPKPLGLSTALCWGIDPSFLPTNTADFPAWPGPMENSNGHGWNTKHPAFLTCSQAYTAQPMPATVQPLSVVEPFATLNLSRPSTSSEATVDGKSFPATGYPRFLQKDLPGGTWMMAPSASVPKAAPKSSSIPKAIPPQKISSLLNGSPTWVTQRKSDPTQKPSAASDTTTSQRGQRRLGAGWSICKSFPFLKWTTNLETVVSVCPAGVEPVYDIEVEDNHNFVANGLLVHNCHMLSTAAFNALLKTLEEPPSNVVFILATTDPQRVLPTIISRCQRFDYRRIPLEPMIAHLRKIADQENIVINDEALRLVAQVSQGGLRDAQSLLDQLSLLAPPVEADAVWDLVGAVPERDLLALVQAILSDDGTAVLDVARKLMDRGREPLIVLQNLAGFYRDLLIAKTAGGRHDLVAITPPTWADMQTLVQPLDPTLLLLGQQHLRSAEGQVKNTTQPRLWLEVTLLGLLPSTLAGQVGGTISAGRSSGAIGGAIAPIPTPQPAPPIVSPPASVPPPASPDPALPPETANGTAPAPAPVPAAASNSPPNNGQDAPPTSNATPSPNLGQLWLQVIAVLEPLGTRALMQQQGSLLFFDGVVARVGISSRPLFKMAQGRVENVEAAFQQVLNHKVQVSLEVLPDPKPEAPAPNISQAPGQQNTTPPTPVVFSPPPPPVVAAPPADASAEPVATPEPALAADASSAAPAPPSLPAIASDFDRAVKNFAHFFNGQVVDLDDDLSPGIDKTLLKPSEAAAKQPSHADKDVPF</sequence>
<keyword evidence="5" id="KW-0235">DNA replication</keyword>
<keyword evidence="4" id="KW-0548">Nucleotidyltransferase</keyword>
<dbReference type="Gene3D" id="1.20.272.10">
    <property type="match status" value="1"/>
</dbReference>
<dbReference type="Gene3D" id="1.10.8.60">
    <property type="match status" value="1"/>
</dbReference>
<dbReference type="InterPro" id="IPR012763">
    <property type="entry name" value="DNA_pol_III_sug/sutau_N"/>
</dbReference>
<dbReference type="InterPro" id="IPR006142">
    <property type="entry name" value="INTEIN"/>
</dbReference>
<feature type="domain" description="AAA+ ATPase" evidence="18">
    <location>
        <begin position="37"/>
        <end position="239"/>
    </location>
</feature>
<proteinExistence type="inferred from homology"/>
<dbReference type="SMART" id="SM00382">
    <property type="entry name" value="AAA"/>
    <property type="match status" value="1"/>
</dbReference>
<feature type="region of interest" description="Disordered" evidence="15">
    <location>
        <begin position="447"/>
        <end position="504"/>
    </location>
</feature>
<evidence type="ECO:0000256" key="8">
    <source>
        <dbReference type="ARBA" id="ARBA00022813"/>
    </source>
</evidence>
<dbReference type="InterPro" id="IPR022754">
    <property type="entry name" value="DNA_pol_III_gamma-3"/>
</dbReference>
<dbReference type="GO" id="GO:0005524">
    <property type="term" value="F:ATP binding"/>
    <property type="evidence" value="ECO:0007669"/>
    <property type="project" value="UniProtKB-KW"/>
</dbReference>
<keyword evidence="11" id="KW-0239">DNA-directed DNA polymerase</keyword>
<dbReference type="NCBIfam" id="TIGR01445">
    <property type="entry name" value="intein_Nterm"/>
    <property type="match status" value="1"/>
</dbReference>
<dbReference type="EMBL" id="MRCG01000001">
    <property type="protein sequence ID" value="OKH50557.1"/>
    <property type="molecule type" value="Genomic_DNA"/>
</dbReference>
<dbReference type="NCBIfam" id="TIGR01443">
    <property type="entry name" value="intein_Cterm"/>
    <property type="match status" value="1"/>
</dbReference>
<dbReference type="PROSITE" id="PS50818">
    <property type="entry name" value="INTEIN_C_TER"/>
    <property type="match status" value="1"/>
</dbReference>
<dbReference type="InterPro" id="IPR050238">
    <property type="entry name" value="DNA_Rep/Repair_Clamp_Loader"/>
</dbReference>
<evidence type="ECO:0000256" key="12">
    <source>
        <dbReference type="ARBA" id="ARBA00023000"/>
    </source>
</evidence>
<dbReference type="Pfam" id="PF23007">
    <property type="entry name" value="DnaA_N-like_STI"/>
    <property type="match status" value="1"/>
</dbReference>
<dbReference type="GO" id="GO:0003677">
    <property type="term" value="F:DNA binding"/>
    <property type="evidence" value="ECO:0007669"/>
    <property type="project" value="InterPro"/>
</dbReference>
<feature type="region of interest" description="Disordered" evidence="15">
    <location>
        <begin position="813"/>
        <end position="883"/>
    </location>
</feature>
<keyword evidence="6" id="KW-0479">Metal-binding</keyword>
<evidence type="ECO:0000256" key="2">
    <source>
        <dbReference type="ARBA" id="ARBA00012417"/>
    </source>
</evidence>
<dbReference type="Proteomes" id="UP000185557">
    <property type="component" value="Unassembled WGS sequence"/>
</dbReference>
<evidence type="ECO:0000256" key="13">
    <source>
        <dbReference type="ARBA" id="ARBA00023054"/>
    </source>
</evidence>
<dbReference type="RefSeq" id="WP_073606371.1">
    <property type="nucleotide sequence ID" value="NZ_MRCG01000001.1"/>
</dbReference>
<dbReference type="CDD" id="cd00009">
    <property type="entry name" value="AAA"/>
    <property type="match status" value="1"/>
</dbReference>
<evidence type="ECO:0000256" key="10">
    <source>
        <dbReference type="ARBA" id="ARBA00022840"/>
    </source>
</evidence>
<dbReference type="Gene3D" id="3.40.50.300">
    <property type="entry name" value="P-loop containing nucleotide triphosphate hydrolases"/>
    <property type="match status" value="2"/>
</dbReference>
<dbReference type="SMART" id="SM00305">
    <property type="entry name" value="HintC"/>
    <property type="match status" value="1"/>
</dbReference>
<keyword evidence="3" id="KW-0808">Transferase</keyword>
<dbReference type="Pfam" id="PF22608">
    <property type="entry name" value="DNAX_ATPase_lid"/>
    <property type="match status" value="1"/>
</dbReference>
<dbReference type="InterPro" id="IPR008921">
    <property type="entry name" value="DNA_pol3_clamp-load_cplx_C"/>
</dbReference>
<evidence type="ECO:0000256" key="3">
    <source>
        <dbReference type="ARBA" id="ARBA00022679"/>
    </source>
</evidence>
<dbReference type="InterPro" id="IPR045085">
    <property type="entry name" value="HLD_clamp_pol_III_gamma_tau"/>
</dbReference>
<dbReference type="FunFam" id="3.40.50.300:FF:004780">
    <property type="entry name" value="DNA polymerase III subunit"/>
    <property type="match status" value="1"/>
</dbReference>
<dbReference type="SUPFAM" id="SSF51294">
    <property type="entry name" value="Hedgehog/intein (Hint) domain"/>
    <property type="match status" value="1"/>
</dbReference>
<dbReference type="STRING" id="549789.NIES30_00135"/>
<dbReference type="PANTHER" id="PTHR11669">
    <property type="entry name" value="REPLICATION FACTOR C / DNA POLYMERASE III GAMMA-TAU SUBUNIT"/>
    <property type="match status" value="1"/>
</dbReference>
<evidence type="ECO:0000256" key="11">
    <source>
        <dbReference type="ARBA" id="ARBA00022932"/>
    </source>
</evidence>
<dbReference type="InterPro" id="IPR027417">
    <property type="entry name" value="P-loop_NTPase"/>
</dbReference>
<feature type="compositionally biased region" description="Polar residues" evidence="15">
    <location>
        <begin position="970"/>
        <end position="981"/>
    </location>
</feature>
<keyword evidence="20" id="KW-1185">Reference proteome</keyword>
<dbReference type="AlphaFoldDB" id="A0A1U7J9V6"/>
<dbReference type="GO" id="GO:0016539">
    <property type="term" value="P:intein-mediated protein splicing"/>
    <property type="evidence" value="ECO:0007669"/>
    <property type="project" value="InterPro"/>
</dbReference>
<keyword evidence="9" id="KW-0862">Zinc</keyword>
<keyword evidence="10" id="KW-0067">ATP-binding</keyword>
<evidence type="ECO:0000313" key="19">
    <source>
        <dbReference type="EMBL" id="OKH50557.1"/>
    </source>
</evidence>
<dbReference type="NCBIfam" id="TIGR02397">
    <property type="entry name" value="dnaX_nterm"/>
    <property type="match status" value="1"/>
</dbReference>
<dbReference type="InterPro" id="IPR054506">
    <property type="entry name" value="DnaA_N-like_STI"/>
</dbReference>
<evidence type="ECO:0000256" key="1">
    <source>
        <dbReference type="ARBA" id="ARBA00006360"/>
    </source>
</evidence>
<dbReference type="FunFam" id="3.40.50.300:FF:000014">
    <property type="entry name" value="DNA polymerase III subunit gamma/tau"/>
    <property type="match status" value="1"/>
</dbReference>
<dbReference type="InterPro" id="IPR003587">
    <property type="entry name" value="Hint_dom_N"/>
</dbReference>
<feature type="compositionally biased region" description="Pro residues" evidence="15">
    <location>
        <begin position="818"/>
        <end position="845"/>
    </location>
</feature>
<feature type="domain" description="Hint" evidence="16">
    <location>
        <begin position="520"/>
        <end position="565"/>
    </location>
</feature>
<dbReference type="InterPro" id="IPR003593">
    <property type="entry name" value="AAA+_ATPase"/>
</dbReference>
<dbReference type="Pfam" id="PF12169">
    <property type="entry name" value="DNA_pol3_gamma3"/>
    <property type="match status" value="1"/>
</dbReference>
<name>A0A1U7J9V6_9CYAN</name>
<keyword evidence="8" id="KW-0068">Autocatalytic cleavage</keyword>
<comment type="caution">
    <text evidence="19">The sequence shown here is derived from an EMBL/GenBank/DDBJ whole genome shotgun (WGS) entry which is preliminary data.</text>
</comment>
<organism evidence="19 20">
    <name type="scientific">Phormidium tenue NIES-30</name>
    <dbReference type="NCBI Taxonomy" id="549789"/>
    <lineage>
        <taxon>Bacteria</taxon>
        <taxon>Bacillati</taxon>
        <taxon>Cyanobacteriota</taxon>
        <taxon>Cyanophyceae</taxon>
        <taxon>Oscillatoriophycideae</taxon>
        <taxon>Oscillatoriales</taxon>
        <taxon>Oscillatoriaceae</taxon>
        <taxon>Phormidium</taxon>
    </lineage>
</organism>
<evidence type="ECO:0000256" key="5">
    <source>
        <dbReference type="ARBA" id="ARBA00022705"/>
    </source>
</evidence>
<dbReference type="GO" id="GO:0003887">
    <property type="term" value="F:DNA-directed DNA polymerase activity"/>
    <property type="evidence" value="ECO:0007669"/>
    <property type="project" value="UniProtKB-KW"/>
</dbReference>
<dbReference type="EC" id="2.7.7.7" evidence="2"/>
<dbReference type="InterPro" id="IPR006141">
    <property type="entry name" value="Intein_N"/>
</dbReference>
<dbReference type="CDD" id="cd00081">
    <property type="entry name" value="Hint"/>
    <property type="match status" value="2"/>
</dbReference>
<feature type="compositionally biased region" description="Low complexity" evidence="15">
    <location>
        <begin position="447"/>
        <end position="470"/>
    </location>
</feature>
<evidence type="ECO:0000313" key="20">
    <source>
        <dbReference type="Proteomes" id="UP000185557"/>
    </source>
</evidence>
<comment type="catalytic activity">
    <reaction evidence="14">
        <text>DNA(n) + a 2'-deoxyribonucleoside 5'-triphosphate = DNA(n+1) + diphosphate</text>
        <dbReference type="Rhea" id="RHEA:22508"/>
        <dbReference type="Rhea" id="RHEA-COMP:17339"/>
        <dbReference type="Rhea" id="RHEA-COMP:17340"/>
        <dbReference type="ChEBI" id="CHEBI:33019"/>
        <dbReference type="ChEBI" id="CHEBI:61560"/>
        <dbReference type="ChEBI" id="CHEBI:173112"/>
        <dbReference type="EC" id="2.7.7.7"/>
    </reaction>
</comment>
<evidence type="ECO:0000256" key="15">
    <source>
        <dbReference type="SAM" id="MobiDB-lite"/>
    </source>
</evidence>
<evidence type="ECO:0000259" key="16">
    <source>
        <dbReference type="SMART" id="SM00305"/>
    </source>
</evidence>
<evidence type="ECO:0000256" key="7">
    <source>
        <dbReference type="ARBA" id="ARBA00022741"/>
    </source>
</evidence>
<dbReference type="Pfam" id="PF13177">
    <property type="entry name" value="DNA_pol3_delta2"/>
    <property type="match status" value="2"/>
</dbReference>
<feature type="region of interest" description="Disordered" evidence="15">
    <location>
        <begin position="960"/>
        <end position="1025"/>
    </location>
</feature>
<evidence type="ECO:0000259" key="17">
    <source>
        <dbReference type="SMART" id="SM00306"/>
    </source>
</evidence>
<evidence type="ECO:0000256" key="14">
    <source>
        <dbReference type="ARBA" id="ARBA00049244"/>
    </source>
</evidence>
<feature type="compositionally biased region" description="Low complexity" evidence="15">
    <location>
        <begin position="846"/>
        <end position="871"/>
    </location>
</feature>
<keyword evidence="13" id="KW-0175">Coiled coil</keyword>
<dbReference type="Gene3D" id="2.170.16.10">
    <property type="entry name" value="Hedgehog/Intein (Hint) domain"/>
    <property type="match status" value="2"/>
</dbReference>
<gene>
    <name evidence="19" type="ORF">NIES30_00135</name>
</gene>
<dbReference type="SMART" id="SM00306">
    <property type="entry name" value="HintN"/>
    <property type="match status" value="1"/>
</dbReference>
<dbReference type="GO" id="GO:0009360">
    <property type="term" value="C:DNA polymerase III complex"/>
    <property type="evidence" value="ECO:0007669"/>
    <property type="project" value="InterPro"/>
</dbReference>
<dbReference type="InterPro" id="IPR030934">
    <property type="entry name" value="Intein_C"/>
</dbReference>
<dbReference type="GO" id="GO:0006261">
    <property type="term" value="P:DNA-templated DNA replication"/>
    <property type="evidence" value="ECO:0007669"/>
    <property type="project" value="TreeGrafter"/>
</dbReference>
<evidence type="ECO:0000259" key="18">
    <source>
        <dbReference type="SMART" id="SM00382"/>
    </source>
</evidence>
<feature type="domain" description="Hint" evidence="17">
    <location>
        <begin position="128"/>
        <end position="222"/>
    </location>
</feature>
<protein>
    <recommendedName>
        <fullName evidence="2">DNA-directed DNA polymerase</fullName>
        <ecNumber evidence="2">2.7.7.7</ecNumber>
    </recommendedName>
</protein>
<comment type="similarity">
    <text evidence="1">Belongs to the DnaX/STICHEL family.</text>
</comment>
<dbReference type="InterPro" id="IPR003586">
    <property type="entry name" value="Hint_dom_C"/>
</dbReference>
<evidence type="ECO:0000256" key="9">
    <source>
        <dbReference type="ARBA" id="ARBA00022833"/>
    </source>
</evidence>
<dbReference type="InterPro" id="IPR036844">
    <property type="entry name" value="Hint_dom_sf"/>
</dbReference>
<feature type="compositionally biased region" description="Polar residues" evidence="15">
    <location>
        <begin position="471"/>
        <end position="501"/>
    </location>
</feature>
<dbReference type="SUPFAM" id="SSF52540">
    <property type="entry name" value="P-loop containing nucleoside triphosphate hydrolases"/>
    <property type="match status" value="2"/>
</dbReference>
<accession>A0A1U7J9V6</accession>
<feature type="compositionally biased region" description="Pro residues" evidence="15">
    <location>
        <begin position="982"/>
        <end position="997"/>
    </location>
</feature>
<dbReference type="PRINTS" id="PR00379">
    <property type="entry name" value="INTEIN"/>
</dbReference>
<feature type="compositionally biased region" description="Low complexity" evidence="15">
    <location>
        <begin position="998"/>
        <end position="1023"/>
    </location>
</feature>
<dbReference type="GO" id="GO:0046872">
    <property type="term" value="F:metal ion binding"/>
    <property type="evidence" value="ECO:0007669"/>
    <property type="project" value="UniProtKB-KW"/>
</dbReference>
<evidence type="ECO:0000256" key="4">
    <source>
        <dbReference type="ARBA" id="ARBA00022695"/>
    </source>
</evidence>
<keyword evidence="12" id="KW-0651">Protein splicing</keyword>
<dbReference type="SUPFAM" id="SSF48019">
    <property type="entry name" value="post-AAA+ oligomerization domain-like"/>
    <property type="match status" value="1"/>
</dbReference>